<sequence length="60" mass="6546">MTEKNRILLSSVSGLALCTVGGYRIFTNNLEAMSILVAYIFLICGLIGFVSSVIKLFRTS</sequence>
<evidence type="ECO:0000313" key="2">
    <source>
        <dbReference type="EMBL" id="KMY31949.1"/>
    </source>
</evidence>
<reference evidence="3" key="1">
    <citation type="submission" date="2015-07" db="EMBL/GenBank/DDBJ databases">
        <authorList>
            <consortium name="Consortium for Microbial Forensics and Genomics (microFORGE)"/>
            <person name="Knight B.M."/>
            <person name="Roberts D.P."/>
            <person name="Lin D."/>
            <person name="Hari K."/>
            <person name="Fletcher J."/>
            <person name="Melcher U."/>
            <person name="Blagden T."/>
            <person name="Winegar R.A."/>
        </authorList>
    </citation>
    <scope>NUCLEOTIDE SEQUENCE [LARGE SCALE GENOMIC DNA]</scope>
    <source>
        <strain evidence="3">DSM 23493</strain>
    </source>
</reference>
<dbReference type="GeneID" id="96598051"/>
<organism evidence="2 3">
    <name type="scientific">Lysinibacillus xylanilyticus</name>
    <dbReference type="NCBI Taxonomy" id="582475"/>
    <lineage>
        <taxon>Bacteria</taxon>
        <taxon>Bacillati</taxon>
        <taxon>Bacillota</taxon>
        <taxon>Bacilli</taxon>
        <taxon>Bacillales</taxon>
        <taxon>Bacillaceae</taxon>
        <taxon>Lysinibacillus</taxon>
    </lineage>
</organism>
<name>A0A0K9FBI4_9BACI</name>
<dbReference type="EMBL" id="LFXJ01000005">
    <property type="protein sequence ID" value="KMY31949.1"/>
    <property type="molecule type" value="Genomic_DNA"/>
</dbReference>
<dbReference type="AlphaFoldDB" id="A0A0K9FBI4"/>
<evidence type="ECO:0000313" key="3">
    <source>
        <dbReference type="Proteomes" id="UP000037326"/>
    </source>
</evidence>
<dbReference type="PATRIC" id="fig|582475.4.peg.921"/>
<keyword evidence="1" id="KW-0812">Transmembrane</keyword>
<gene>
    <name evidence="2" type="ORF">ACZ11_07155</name>
</gene>
<proteinExistence type="predicted"/>
<evidence type="ECO:0000256" key="1">
    <source>
        <dbReference type="SAM" id="Phobius"/>
    </source>
</evidence>
<keyword evidence="1" id="KW-1133">Transmembrane helix</keyword>
<keyword evidence="1" id="KW-0472">Membrane</keyword>
<dbReference type="OrthoDB" id="2971456at2"/>
<protein>
    <submittedName>
        <fullName evidence="2">Uncharacterized protein</fullName>
    </submittedName>
</protein>
<dbReference type="RefSeq" id="WP_049664870.1">
    <property type="nucleotide sequence ID" value="NZ_LFXJ01000005.1"/>
</dbReference>
<accession>A0A0K9FBI4</accession>
<comment type="caution">
    <text evidence="2">The sequence shown here is derived from an EMBL/GenBank/DDBJ whole genome shotgun (WGS) entry which is preliminary data.</text>
</comment>
<dbReference type="Proteomes" id="UP000037326">
    <property type="component" value="Unassembled WGS sequence"/>
</dbReference>
<feature type="transmembrane region" description="Helical" evidence="1">
    <location>
        <begin position="32"/>
        <end position="57"/>
    </location>
</feature>